<evidence type="ECO:0000313" key="2">
    <source>
        <dbReference type="Proteomes" id="UP001274896"/>
    </source>
</evidence>
<dbReference type="EMBL" id="JAUCMX010000021">
    <property type="protein sequence ID" value="KAK3514725.1"/>
    <property type="molecule type" value="Genomic_DNA"/>
</dbReference>
<sequence>AGVTGVVHAEHRGLDSVCSPHRDERKRPEASALFDWKQAV</sequence>
<protein>
    <submittedName>
        <fullName evidence="1">Uncharacterized protein</fullName>
    </submittedName>
</protein>
<feature type="non-terminal residue" evidence="1">
    <location>
        <position position="1"/>
    </location>
</feature>
<dbReference type="Proteomes" id="UP001274896">
    <property type="component" value="Unassembled WGS sequence"/>
</dbReference>
<evidence type="ECO:0000313" key="1">
    <source>
        <dbReference type="EMBL" id="KAK3514725.1"/>
    </source>
</evidence>
<keyword evidence="2" id="KW-1185">Reference proteome</keyword>
<name>A0AAE0UQ92_9TELE</name>
<reference evidence="1" key="1">
    <citation type="submission" date="2023-06" db="EMBL/GenBank/DDBJ databases">
        <title>Male Hemibagrus guttatus genome.</title>
        <authorList>
            <person name="Bian C."/>
        </authorList>
    </citation>
    <scope>NUCLEOTIDE SEQUENCE</scope>
    <source>
        <strain evidence="1">Male_cb2023</strain>
        <tissue evidence="1">Muscle</tissue>
    </source>
</reference>
<accession>A0AAE0UQ92</accession>
<organism evidence="1 2">
    <name type="scientific">Hemibagrus guttatus</name>
    <dbReference type="NCBI Taxonomy" id="175788"/>
    <lineage>
        <taxon>Eukaryota</taxon>
        <taxon>Metazoa</taxon>
        <taxon>Chordata</taxon>
        <taxon>Craniata</taxon>
        <taxon>Vertebrata</taxon>
        <taxon>Euteleostomi</taxon>
        <taxon>Actinopterygii</taxon>
        <taxon>Neopterygii</taxon>
        <taxon>Teleostei</taxon>
        <taxon>Ostariophysi</taxon>
        <taxon>Siluriformes</taxon>
        <taxon>Bagridae</taxon>
        <taxon>Hemibagrus</taxon>
    </lineage>
</organism>
<dbReference type="AlphaFoldDB" id="A0AAE0UQ92"/>
<gene>
    <name evidence="1" type="ORF">QTP70_029191</name>
</gene>
<comment type="caution">
    <text evidence="1">The sequence shown here is derived from an EMBL/GenBank/DDBJ whole genome shotgun (WGS) entry which is preliminary data.</text>
</comment>
<proteinExistence type="predicted"/>